<keyword evidence="2" id="KW-1133">Transmembrane helix</keyword>
<keyword evidence="2" id="KW-0812">Transmembrane</keyword>
<feature type="transmembrane region" description="Helical" evidence="2">
    <location>
        <begin position="149"/>
        <end position="167"/>
    </location>
</feature>
<name>A0A1D2MTX2_ORCCI</name>
<evidence type="ECO:0000313" key="4">
    <source>
        <dbReference type="Proteomes" id="UP000094527"/>
    </source>
</evidence>
<organism evidence="3 4">
    <name type="scientific">Orchesella cincta</name>
    <name type="common">Springtail</name>
    <name type="synonym">Podura cincta</name>
    <dbReference type="NCBI Taxonomy" id="48709"/>
    <lineage>
        <taxon>Eukaryota</taxon>
        <taxon>Metazoa</taxon>
        <taxon>Ecdysozoa</taxon>
        <taxon>Arthropoda</taxon>
        <taxon>Hexapoda</taxon>
        <taxon>Collembola</taxon>
        <taxon>Entomobryomorpha</taxon>
        <taxon>Entomobryoidea</taxon>
        <taxon>Orchesellidae</taxon>
        <taxon>Orchesellinae</taxon>
        <taxon>Orchesella</taxon>
    </lineage>
</organism>
<feature type="transmembrane region" description="Helical" evidence="2">
    <location>
        <begin position="77"/>
        <end position="104"/>
    </location>
</feature>
<reference evidence="3 4" key="1">
    <citation type="journal article" date="2016" name="Genome Biol. Evol.">
        <title>Gene Family Evolution Reflects Adaptation to Soil Environmental Stressors in the Genome of the Collembolan Orchesella cincta.</title>
        <authorList>
            <person name="Faddeeva-Vakhrusheva A."/>
            <person name="Derks M.F."/>
            <person name="Anvar S.Y."/>
            <person name="Agamennone V."/>
            <person name="Suring W."/>
            <person name="Smit S."/>
            <person name="van Straalen N.M."/>
            <person name="Roelofs D."/>
        </authorList>
    </citation>
    <scope>NUCLEOTIDE SEQUENCE [LARGE SCALE GENOMIC DNA]</scope>
    <source>
        <tissue evidence="3">Mixed pool</tissue>
    </source>
</reference>
<keyword evidence="2" id="KW-0472">Membrane</keyword>
<dbReference type="AlphaFoldDB" id="A0A1D2MTX2"/>
<feature type="transmembrane region" description="Helical" evidence="2">
    <location>
        <begin position="23"/>
        <end position="45"/>
    </location>
</feature>
<evidence type="ECO:0000256" key="1">
    <source>
        <dbReference type="SAM" id="MobiDB-lite"/>
    </source>
</evidence>
<dbReference type="EMBL" id="LJIJ01000547">
    <property type="protein sequence ID" value="ODM96351.1"/>
    <property type="molecule type" value="Genomic_DNA"/>
</dbReference>
<dbReference type="Proteomes" id="UP000094527">
    <property type="component" value="Unassembled WGS sequence"/>
</dbReference>
<evidence type="ECO:0000313" key="3">
    <source>
        <dbReference type="EMBL" id="ODM96351.1"/>
    </source>
</evidence>
<proteinExistence type="predicted"/>
<accession>A0A1D2MTX2</accession>
<sequence>MGVNPCYCIPLKTGVKIVAALEIIVSIGKAVIIVLSLKFGTVFYISNHSKFFQNSSSVAHNLRQLELIHAETERSEFALCSVLTMELVLNVVNIICAILLIIFGSRKERQWPLYNFLVFIIAFFFLTLGTINVKILLGAISTKVISCEAVLLLVYLYFIFVTFQAYIDVWDAGSQGDSFVDASTGGARETSALPSFENDEDPTDTRAV</sequence>
<gene>
    <name evidence="3" type="ORF">Ocin01_10328</name>
</gene>
<evidence type="ECO:0000256" key="2">
    <source>
        <dbReference type="SAM" id="Phobius"/>
    </source>
</evidence>
<protein>
    <submittedName>
        <fullName evidence="3">Uncharacterized protein</fullName>
    </submittedName>
</protein>
<feature type="transmembrane region" description="Helical" evidence="2">
    <location>
        <begin position="116"/>
        <end position="137"/>
    </location>
</feature>
<comment type="caution">
    <text evidence="3">The sequence shown here is derived from an EMBL/GenBank/DDBJ whole genome shotgun (WGS) entry which is preliminary data.</text>
</comment>
<keyword evidence="4" id="KW-1185">Reference proteome</keyword>
<feature type="region of interest" description="Disordered" evidence="1">
    <location>
        <begin position="183"/>
        <end position="208"/>
    </location>
</feature>